<reference evidence="4 5" key="1">
    <citation type="submission" date="2020-04" db="EMBL/GenBank/DDBJ databases">
        <title>Sphingobium sp. AR-3-1 isolated from Arctic soil.</title>
        <authorList>
            <person name="Dahal R.H."/>
            <person name="Chaudhary D.K."/>
        </authorList>
    </citation>
    <scope>NUCLEOTIDE SEQUENCE [LARGE SCALE GENOMIC DNA]</scope>
    <source>
        <strain evidence="4 5">AR-3-1</strain>
    </source>
</reference>
<dbReference type="PANTHER" id="PTHR30328:SF54">
    <property type="entry name" value="HTH-TYPE TRANSCRIPTIONAL REPRESSOR SCO4008"/>
    <property type="match status" value="1"/>
</dbReference>
<dbReference type="Pfam" id="PF17938">
    <property type="entry name" value="TetR_C_29"/>
    <property type="match status" value="1"/>
</dbReference>
<dbReference type="PROSITE" id="PS50977">
    <property type="entry name" value="HTH_TETR_2"/>
    <property type="match status" value="1"/>
</dbReference>
<evidence type="ECO:0000313" key="5">
    <source>
        <dbReference type="Proteomes" id="UP000519023"/>
    </source>
</evidence>
<dbReference type="Pfam" id="PF00440">
    <property type="entry name" value="TetR_N"/>
    <property type="match status" value="1"/>
</dbReference>
<protein>
    <submittedName>
        <fullName evidence="4">TetR/AcrR family transcriptional regulator</fullName>
    </submittedName>
</protein>
<gene>
    <name evidence="4" type="ORF">HHL08_24150</name>
</gene>
<proteinExistence type="predicted"/>
<organism evidence="4 5">
    <name type="scientific">Sphingobium psychrophilum</name>
    <dbReference type="NCBI Taxonomy" id="2728834"/>
    <lineage>
        <taxon>Bacteria</taxon>
        <taxon>Pseudomonadati</taxon>
        <taxon>Pseudomonadota</taxon>
        <taxon>Alphaproteobacteria</taxon>
        <taxon>Sphingomonadales</taxon>
        <taxon>Sphingomonadaceae</taxon>
        <taxon>Sphingobium</taxon>
    </lineage>
</organism>
<name>A0A7X9X091_9SPHN</name>
<dbReference type="RefSeq" id="WP_169575447.1">
    <property type="nucleotide sequence ID" value="NZ_JABBFV010000039.1"/>
</dbReference>
<evidence type="ECO:0000256" key="2">
    <source>
        <dbReference type="PROSITE-ProRule" id="PRU00335"/>
    </source>
</evidence>
<accession>A0A7X9X091</accession>
<dbReference type="InterPro" id="IPR009057">
    <property type="entry name" value="Homeodomain-like_sf"/>
</dbReference>
<sequence>MGNFQSDDVGRGDEVKDLALGRRPSTADTIGDIQRAAKEEFATHGFDCATVDGIARKAKVSKQLLYYYFGSKADLYTLILEEAAVGTTVFNENWDLDALDPECALKAYIDRIFTDYIRRPQIIKMTMDEAQHGFAHVGKRSSLANVLKNAIEGLEKIVSRGRDAGIFRDDVDADALFWTIFSMVTTWFAHSPMISFVSGAKLGGDQGLKAWRDYSAGFVLHSIRVAG</sequence>
<keyword evidence="5" id="KW-1185">Reference proteome</keyword>
<dbReference type="InterPro" id="IPR001647">
    <property type="entry name" value="HTH_TetR"/>
</dbReference>
<dbReference type="SUPFAM" id="SSF48498">
    <property type="entry name" value="Tetracyclin repressor-like, C-terminal domain"/>
    <property type="match status" value="1"/>
</dbReference>
<dbReference type="AlphaFoldDB" id="A0A7X9X091"/>
<dbReference type="InterPro" id="IPR041474">
    <property type="entry name" value="NicS_C"/>
</dbReference>
<evidence type="ECO:0000313" key="4">
    <source>
        <dbReference type="EMBL" id="NML13176.1"/>
    </source>
</evidence>
<dbReference type="EMBL" id="JABBFV010000039">
    <property type="protein sequence ID" value="NML13176.1"/>
    <property type="molecule type" value="Genomic_DNA"/>
</dbReference>
<dbReference type="GO" id="GO:0003677">
    <property type="term" value="F:DNA binding"/>
    <property type="evidence" value="ECO:0007669"/>
    <property type="project" value="UniProtKB-UniRule"/>
</dbReference>
<dbReference type="PRINTS" id="PR00455">
    <property type="entry name" value="HTHTETR"/>
</dbReference>
<evidence type="ECO:0000259" key="3">
    <source>
        <dbReference type="PROSITE" id="PS50977"/>
    </source>
</evidence>
<evidence type="ECO:0000256" key="1">
    <source>
        <dbReference type="ARBA" id="ARBA00023125"/>
    </source>
</evidence>
<dbReference type="SUPFAM" id="SSF46689">
    <property type="entry name" value="Homeodomain-like"/>
    <property type="match status" value="1"/>
</dbReference>
<dbReference type="InterPro" id="IPR036271">
    <property type="entry name" value="Tet_transcr_reg_TetR-rel_C_sf"/>
</dbReference>
<dbReference type="InterPro" id="IPR050109">
    <property type="entry name" value="HTH-type_TetR-like_transc_reg"/>
</dbReference>
<keyword evidence="1 2" id="KW-0238">DNA-binding</keyword>
<feature type="DNA-binding region" description="H-T-H motif" evidence="2">
    <location>
        <begin position="50"/>
        <end position="69"/>
    </location>
</feature>
<dbReference type="Proteomes" id="UP000519023">
    <property type="component" value="Unassembled WGS sequence"/>
</dbReference>
<dbReference type="Gene3D" id="1.10.357.10">
    <property type="entry name" value="Tetracycline Repressor, domain 2"/>
    <property type="match status" value="1"/>
</dbReference>
<comment type="caution">
    <text evidence="4">The sequence shown here is derived from an EMBL/GenBank/DDBJ whole genome shotgun (WGS) entry which is preliminary data.</text>
</comment>
<dbReference type="PANTHER" id="PTHR30328">
    <property type="entry name" value="TRANSCRIPTIONAL REPRESSOR"/>
    <property type="match status" value="1"/>
</dbReference>
<feature type="domain" description="HTH tetR-type" evidence="3">
    <location>
        <begin position="27"/>
        <end position="87"/>
    </location>
</feature>